<dbReference type="PROSITE" id="PS50109">
    <property type="entry name" value="HIS_KIN"/>
    <property type="match status" value="1"/>
</dbReference>
<dbReference type="InterPro" id="IPR036890">
    <property type="entry name" value="HATPase_C_sf"/>
</dbReference>
<dbReference type="PRINTS" id="PR00344">
    <property type="entry name" value="BCTRLSENSOR"/>
</dbReference>
<dbReference type="RefSeq" id="WP_129601718.1">
    <property type="nucleotide sequence ID" value="NZ_SBLB01000003.1"/>
</dbReference>
<comment type="caution">
    <text evidence="14">The sequence shown here is derived from an EMBL/GenBank/DDBJ whole genome shotgun (WGS) entry which is preliminary data.</text>
</comment>
<dbReference type="GO" id="GO:0000155">
    <property type="term" value="F:phosphorelay sensor kinase activity"/>
    <property type="evidence" value="ECO:0007669"/>
    <property type="project" value="InterPro"/>
</dbReference>
<evidence type="ECO:0000313" key="15">
    <source>
        <dbReference type="Proteomes" id="UP000290407"/>
    </source>
</evidence>
<dbReference type="InterPro" id="IPR036097">
    <property type="entry name" value="HisK_dim/P_sf"/>
</dbReference>
<keyword evidence="9" id="KW-0902">Two-component regulatory system</keyword>
<organism evidence="14 15">
    <name type="scientific">Spirosoma sordidisoli</name>
    <dbReference type="NCBI Taxonomy" id="2502893"/>
    <lineage>
        <taxon>Bacteria</taxon>
        <taxon>Pseudomonadati</taxon>
        <taxon>Bacteroidota</taxon>
        <taxon>Cytophagia</taxon>
        <taxon>Cytophagales</taxon>
        <taxon>Cytophagaceae</taxon>
        <taxon>Spirosoma</taxon>
    </lineage>
</organism>
<comment type="catalytic activity">
    <reaction evidence="1">
        <text>ATP + protein L-histidine = ADP + protein N-phospho-L-histidine.</text>
        <dbReference type="EC" id="2.7.13.3"/>
    </reaction>
</comment>
<evidence type="ECO:0000259" key="12">
    <source>
        <dbReference type="PROSITE" id="PS50109"/>
    </source>
</evidence>
<feature type="domain" description="Histidine kinase" evidence="12">
    <location>
        <begin position="239"/>
        <end position="456"/>
    </location>
</feature>
<evidence type="ECO:0000259" key="13">
    <source>
        <dbReference type="PROSITE" id="PS50885"/>
    </source>
</evidence>
<dbReference type="InterPro" id="IPR003594">
    <property type="entry name" value="HATPase_dom"/>
</dbReference>
<keyword evidence="5" id="KW-0808">Transferase</keyword>
<sequence length="458" mass="51052">MTIRNRLLIRFSLIVATILVVFSVVVYVASATYRREEFYERLKSKARTTARLLIEVNEVDQALLKIIDRNTISALIDEKVLVFDHDNRLVYSSVDDHPVSFNRELLEQVRQEGEVETYNGANELIGITVPRGDQLVVVLASAHDQYGQSKLQNLGLALLWGLVGGLGLTVWLGRIYVGRALRPVAHINQQVQSITARNLRQRLDEGKKQDEIEQLAANFNAVLNRLESAFDQQRSFVSHASHELRTPLAALKLEVQLGLNRPRQAEADQLTFQNLQTDTDRLVALTNSLLFLARTIEQADRTTLTPVRLDEVVFAAQDELLAVRPDYAVAIQYDSLPENEADLLVLGEATLLQRVVLNLCDNACKYSADHRARVSLVAHDNGCLLTVTDTGIGIAPDEQTRIFDPFYRAESAIPYTGFGIGLAICRQIVELHQGIISLHSQPGAGSTFSVWLPGVTKI</sequence>
<feature type="transmembrane region" description="Helical" evidence="11">
    <location>
        <begin position="154"/>
        <end position="173"/>
    </location>
</feature>
<evidence type="ECO:0000256" key="4">
    <source>
        <dbReference type="ARBA" id="ARBA00022553"/>
    </source>
</evidence>
<dbReference type="Pfam" id="PF00512">
    <property type="entry name" value="HisKA"/>
    <property type="match status" value="1"/>
</dbReference>
<dbReference type="Gene3D" id="3.30.565.10">
    <property type="entry name" value="Histidine kinase-like ATPase, C-terminal domain"/>
    <property type="match status" value="1"/>
</dbReference>
<evidence type="ECO:0000256" key="1">
    <source>
        <dbReference type="ARBA" id="ARBA00000085"/>
    </source>
</evidence>
<dbReference type="SUPFAM" id="SSF55874">
    <property type="entry name" value="ATPase domain of HSP90 chaperone/DNA topoisomerase II/histidine kinase"/>
    <property type="match status" value="1"/>
</dbReference>
<dbReference type="SMART" id="SM00388">
    <property type="entry name" value="HisKA"/>
    <property type="match status" value="1"/>
</dbReference>
<dbReference type="PANTHER" id="PTHR45436">
    <property type="entry name" value="SENSOR HISTIDINE KINASE YKOH"/>
    <property type="match status" value="1"/>
</dbReference>
<dbReference type="EC" id="2.7.13.3" evidence="3"/>
<evidence type="ECO:0000256" key="11">
    <source>
        <dbReference type="SAM" id="Phobius"/>
    </source>
</evidence>
<evidence type="ECO:0000256" key="9">
    <source>
        <dbReference type="ARBA" id="ARBA00023012"/>
    </source>
</evidence>
<evidence type="ECO:0000256" key="8">
    <source>
        <dbReference type="ARBA" id="ARBA00022989"/>
    </source>
</evidence>
<dbReference type="Gene3D" id="1.10.287.130">
    <property type="match status" value="1"/>
</dbReference>
<evidence type="ECO:0000313" key="14">
    <source>
        <dbReference type="EMBL" id="RYC69503.1"/>
    </source>
</evidence>
<keyword evidence="8 11" id="KW-1133">Transmembrane helix</keyword>
<evidence type="ECO:0000256" key="6">
    <source>
        <dbReference type="ARBA" id="ARBA00022692"/>
    </source>
</evidence>
<comment type="subcellular location">
    <subcellularLocation>
        <location evidence="2">Membrane</location>
        <topology evidence="2">Multi-pass membrane protein</topology>
    </subcellularLocation>
</comment>
<proteinExistence type="predicted"/>
<dbReference type="SUPFAM" id="SSF47384">
    <property type="entry name" value="Homodimeric domain of signal transducing histidine kinase"/>
    <property type="match status" value="1"/>
</dbReference>
<reference evidence="14 15" key="1">
    <citation type="submission" date="2019-01" db="EMBL/GenBank/DDBJ databases">
        <title>Spirosoma flava sp. nov., a propanil-degrading bacterium isolated from herbicide-contaminated soil.</title>
        <authorList>
            <person name="Zhang L."/>
            <person name="Jiang J.-D."/>
        </authorList>
    </citation>
    <scope>NUCLEOTIDE SEQUENCE [LARGE SCALE GENOMIC DNA]</scope>
    <source>
        <strain evidence="14 15">TY50</strain>
    </source>
</reference>
<feature type="transmembrane region" description="Helical" evidence="11">
    <location>
        <begin position="7"/>
        <end position="29"/>
    </location>
</feature>
<dbReference type="Pfam" id="PF02518">
    <property type="entry name" value="HATPase_c"/>
    <property type="match status" value="1"/>
</dbReference>
<keyword evidence="15" id="KW-1185">Reference proteome</keyword>
<name>A0A4Q2UJ54_9BACT</name>
<dbReference type="InterPro" id="IPR005467">
    <property type="entry name" value="His_kinase_dom"/>
</dbReference>
<gene>
    <name evidence="14" type="ORF">EQG79_12930</name>
</gene>
<dbReference type="PROSITE" id="PS50885">
    <property type="entry name" value="HAMP"/>
    <property type="match status" value="1"/>
</dbReference>
<dbReference type="Proteomes" id="UP000290407">
    <property type="component" value="Unassembled WGS sequence"/>
</dbReference>
<dbReference type="PANTHER" id="PTHR45436:SF15">
    <property type="entry name" value="SENSOR HISTIDINE KINASE CUSS"/>
    <property type="match status" value="1"/>
</dbReference>
<protein>
    <recommendedName>
        <fullName evidence="3">histidine kinase</fullName>
        <ecNumber evidence="3">2.7.13.3</ecNumber>
    </recommendedName>
</protein>
<dbReference type="InterPro" id="IPR003660">
    <property type="entry name" value="HAMP_dom"/>
</dbReference>
<evidence type="ECO:0000256" key="3">
    <source>
        <dbReference type="ARBA" id="ARBA00012438"/>
    </source>
</evidence>
<evidence type="ECO:0000256" key="5">
    <source>
        <dbReference type="ARBA" id="ARBA00022679"/>
    </source>
</evidence>
<dbReference type="SMART" id="SM00304">
    <property type="entry name" value="HAMP"/>
    <property type="match status" value="1"/>
</dbReference>
<dbReference type="InterPro" id="IPR004358">
    <property type="entry name" value="Sig_transdc_His_kin-like_C"/>
</dbReference>
<dbReference type="CDD" id="cd06225">
    <property type="entry name" value="HAMP"/>
    <property type="match status" value="1"/>
</dbReference>
<dbReference type="SUPFAM" id="SSF158472">
    <property type="entry name" value="HAMP domain-like"/>
    <property type="match status" value="1"/>
</dbReference>
<dbReference type="EMBL" id="SBLB01000003">
    <property type="protein sequence ID" value="RYC69503.1"/>
    <property type="molecule type" value="Genomic_DNA"/>
</dbReference>
<dbReference type="Gene3D" id="6.10.340.10">
    <property type="match status" value="1"/>
</dbReference>
<feature type="domain" description="HAMP" evidence="13">
    <location>
        <begin position="178"/>
        <end position="231"/>
    </location>
</feature>
<dbReference type="AlphaFoldDB" id="A0A4Q2UJ54"/>
<keyword evidence="10 11" id="KW-0472">Membrane</keyword>
<dbReference type="InterPro" id="IPR003661">
    <property type="entry name" value="HisK_dim/P_dom"/>
</dbReference>
<keyword evidence="7 14" id="KW-0418">Kinase</keyword>
<dbReference type="GO" id="GO:0005886">
    <property type="term" value="C:plasma membrane"/>
    <property type="evidence" value="ECO:0007669"/>
    <property type="project" value="TreeGrafter"/>
</dbReference>
<keyword evidence="6 11" id="KW-0812">Transmembrane</keyword>
<dbReference type="SMART" id="SM00387">
    <property type="entry name" value="HATPase_c"/>
    <property type="match status" value="1"/>
</dbReference>
<evidence type="ECO:0000256" key="2">
    <source>
        <dbReference type="ARBA" id="ARBA00004141"/>
    </source>
</evidence>
<keyword evidence="4" id="KW-0597">Phosphoprotein</keyword>
<dbReference type="InterPro" id="IPR050428">
    <property type="entry name" value="TCS_sensor_his_kinase"/>
</dbReference>
<dbReference type="CDD" id="cd00082">
    <property type="entry name" value="HisKA"/>
    <property type="match status" value="1"/>
</dbReference>
<accession>A0A4Q2UJ54</accession>
<dbReference type="Pfam" id="PF00672">
    <property type="entry name" value="HAMP"/>
    <property type="match status" value="1"/>
</dbReference>
<evidence type="ECO:0000256" key="10">
    <source>
        <dbReference type="ARBA" id="ARBA00023136"/>
    </source>
</evidence>
<evidence type="ECO:0000256" key="7">
    <source>
        <dbReference type="ARBA" id="ARBA00022777"/>
    </source>
</evidence>